<reference evidence="1" key="1">
    <citation type="submission" date="2021-01" db="EMBL/GenBank/DDBJ databases">
        <authorList>
            <person name="Sun Q."/>
        </authorList>
    </citation>
    <scope>NUCLEOTIDE SEQUENCE</scope>
    <source>
        <strain evidence="1">YIM B02566</strain>
    </source>
</reference>
<dbReference type="EMBL" id="JAENHL010000004">
    <property type="protein sequence ID" value="MBK1865351.1"/>
    <property type="molecule type" value="Genomic_DNA"/>
</dbReference>
<evidence type="ECO:0000313" key="2">
    <source>
        <dbReference type="Proteomes" id="UP000616151"/>
    </source>
</evidence>
<protein>
    <submittedName>
        <fullName evidence="1">GIY-YIG nuclease family protein</fullName>
    </submittedName>
</protein>
<dbReference type="Proteomes" id="UP000616151">
    <property type="component" value="Unassembled WGS sequence"/>
</dbReference>
<organism evidence="1 2">
    <name type="scientific">Taklimakanibacter albus</name>
    <dbReference type="NCBI Taxonomy" id="2800327"/>
    <lineage>
        <taxon>Bacteria</taxon>
        <taxon>Pseudomonadati</taxon>
        <taxon>Pseudomonadota</taxon>
        <taxon>Alphaproteobacteria</taxon>
        <taxon>Hyphomicrobiales</taxon>
        <taxon>Aestuariivirgaceae</taxon>
        <taxon>Taklimakanibacter</taxon>
    </lineage>
</organism>
<name>A0ACC5QY82_9HYPH</name>
<keyword evidence="2" id="KW-1185">Reference proteome</keyword>
<sequence>MREGHVYMMANKRNGTIYIGVTSNLSGRVFEHKEGRGGVFTRKYGLKMLVWYETYPSVADAIQRETSLKRWPRKWKLDLIEKMNPEWEDLYLSF</sequence>
<proteinExistence type="predicted"/>
<gene>
    <name evidence="1" type="ORF">JHL16_03225</name>
</gene>
<comment type="caution">
    <text evidence="1">The sequence shown here is derived from an EMBL/GenBank/DDBJ whole genome shotgun (WGS) entry which is preliminary data.</text>
</comment>
<evidence type="ECO:0000313" key="1">
    <source>
        <dbReference type="EMBL" id="MBK1865351.1"/>
    </source>
</evidence>
<accession>A0ACC5QY82</accession>